<sequence>MDEIIDGEHVRQQPESQSLRMEGPREKKRAQQSASLEDEREGVGVWGDAGSAHVSEESDGGSRRGKDGVGSDDGVVSEGGRGRDEIENGGGEVEVDGGVCGGGEEKGGSEGVEDLREERSFVEGRVAAASGDSLS</sequence>
<dbReference type="Proteomes" id="UP000249390">
    <property type="component" value="Unassembled WGS sequence"/>
</dbReference>
<evidence type="ECO:0000313" key="2">
    <source>
        <dbReference type="EMBL" id="RAL41451.1"/>
    </source>
</evidence>
<evidence type="ECO:0000313" key="3">
    <source>
        <dbReference type="Proteomes" id="UP000249390"/>
    </source>
</evidence>
<protein>
    <submittedName>
        <fullName evidence="2">Uncharacterized protein</fullName>
    </submittedName>
</protein>
<name>A0A328DAW4_9ASTE</name>
<keyword evidence="3" id="KW-1185">Reference proteome</keyword>
<feature type="compositionally biased region" description="Basic and acidic residues" evidence="1">
    <location>
        <begin position="1"/>
        <end position="12"/>
    </location>
</feature>
<feature type="compositionally biased region" description="Basic and acidic residues" evidence="1">
    <location>
        <begin position="103"/>
        <end position="122"/>
    </location>
</feature>
<evidence type="ECO:0000256" key="1">
    <source>
        <dbReference type="SAM" id="MobiDB-lite"/>
    </source>
</evidence>
<accession>A0A328DAW4</accession>
<dbReference type="AlphaFoldDB" id="A0A328DAW4"/>
<dbReference type="EMBL" id="NQVE01000188">
    <property type="protein sequence ID" value="RAL41451.1"/>
    <property type="molecule type" value="Genomic_DNA"/>
</dbReference>
<feature type="compositionally biased region" description="Basic and acidic residues" evidence="1">
    <location>
        <begin position="54"/>
        <end position="69"/>
    </location>
</feature>
<feature type="compositionally biased region" description="Gly residues" evidence="1">
    <location>
        <begin position="88"/>
        <end position="102"/>
    </location>
</feature>
<organism evidence="2 3">
    <name type="scientific">Cuscuta australis</name>
    <dbReference type="NCBI Taxonomy" id="267555"/>
    <lineage>
        <taxon>Eukaryota</taxon>
        <taxon>Viridiplantae</taxon>
        <taxon>Streptophyta</taxon>
        <taxon>Embryophyta</taxon>
        <taxon>Tracheophyta</taxon>
        <taxon>Spermatophyta</taxon>
        <taxon>Magnoliopsida</taxon>
        <taxon>eudicotyledons</taxon>
        <taxon>Gunneridae</taxon>
        <taxon>Pentapetalae</taxon>
        <taxon>asterids</taxon>
        <taxon>lamiids</taxon>
        <taxon>Solanales</taxon>
        <taxon>Convolvulaceae</taxon>
        <taxon>Cuscuteae</taxon>
        <taxon>Cuscuta</taxon>
        <taxon>Cuscuta subgen. Grammica</taxon>
        <taxon>Cuscuta sect. Cleistogrammica</taxon>
    </lineage>
</organism>
<feature type="region of interest" description="Disordered" evidence="1">
    <location>
        <begin position="1"/>
        <end position="135"/>
    </location>
</feature>
<gene>
    <name evidence="2" type="ORF">DM860_010245</name>
</gene>
<comment type="caution">
    <text evidence="2">The sequence shown here is derived from an EMBL/GenBank/DDBJ whole genome shotgun (WGS) entry which is preliminary data.</text>
</comment>
<reference evidence="2 3" key="1">
    <citation type="submission" date="2018-06" db="EMBL/GenBank/DDBJ databases">
        <title>The Genome of Cuscuta australis (Dodder) Provides Insight into the Evolution of Plant Parasitism.</title>
        <authorList>
            <person name="Liu H."/>
        </authorList>
    </citation>
    <scope>NUCLEOTIDE SEQUENCE [LARGE SCALE GENOMIC DNA]</scope>
    <source>
        <strain evidence="3">cv. Yunnan</strain>
        <tissue evidence="2">Vines</tissue>
    </source>
</reference>
<proteinExistence type="predicted"/>